<name>A0AAN8S6G8_POLSC</name>
<evidence type="ECO:0000256" key="1">
    <source>
        <dbReference type="SAM" id="MobiDB-lite"/>
    </source>
</evidence>
<organism evidence="2 3">
    <name type="scientific">Polyplax serrata</name>
    <name type="common">Common mouse louse</name>
    <dbReference type="NCBI Taxonomy" id="468196"/>
    <lineage>
        <taxon>Eukaryota</taxon>
        <taxon>Metazoa</taxon>
        <taxon>Ecdysozoa</taxon>
        <taxon>Arthropoda</taxon>
        <taxon>Hexapoda</taxon>
        <taxon>Insecta</taxon>
        <taxon>Pterygota</taxon>
        <taxon>Neoptera</taxon>
        <taxon>Paraneoptera</taxon>
        <taxon>Psocodea</taxon>
        <taxon>Troctomorpha</taxon>
        <taxon>Phthiraptera</taxon>
        <taxon>Anoplura</taxon>
        <taxon>Polyplacidae</taxon>
        <taxon>Polyplax</taxon>
    </lineage>
</organism>
<evidence type="ECO:0000313" key="3">
    <source>
        <dbReference type="Proteomes" id="UP001372834"/>
    </source>
</evidence>
<feature type="compositionally biased region" description="Basic residues" evidence="1">
    <location>
        <begin position="1"/>
        <end position="10"/>
    </location>
</feature>
<feature type="compositionally biased region" description="Polar residues" evidence="1">
    <location>
        <begin position="63"/>
        <end position="75"/>
    </location>
</feature>
<evidence type="ECO:0000313" key="2">
    <source>
        <dbReference type="EMBL" id="KAK6632969.1"/>
    </source>
</evidence>
<reference evidence="2 3" key="1">
    <citation type="submission" date="2023-10" db="EMBL/GenBank/DDBJ databases">
        <title>Genomes of two closely related lineages of the louse Polyplax serrata with different host specificities.</title>
        <authorList>
            <person name="Martinu J."/>
            <person name="Tarabai H."/>
            <person name="Stefka J."/>
            <person name="Hypsa V."/>
        </authorList>
    </citation>
    <scope>NUCLEOTIDE SEQUENCE [LARGE SCALE GENOMIC DNA]</scope>
    <source>
        <strain evidence="2">HR10_N</strain>
    </source>
</reference>
<accession>A0AAN8S6G8</accession>
<dbReference type="Proteomes" id="UP001372834">
    <property type="component" value="Unassembled WGS sequence"/>
</dbReference>
<feature type="region of interest" description="Disordered" evidence="1">
    <location>
        <begin position="53"/>
        <end position="75"/>
    </location>
</feature>
<gene>
    <name evidence="2" type="ORF">RUM43_012712</name>
</gene>
<sequence length="129" mass="14669">MVMTRKKACRRREDPKNSCAVSLKGPSIKDGDKTSNKRLCRSPGNRRVLLGMKRQDSGRKTRGTQATDLTMNQNPSFRGLQFKSRADKNGVLCQNEIFPGRQEKEKETTADAEMGRFQFKNIAECTKRN</sequence>
<dbReference type="EMBL" id="JAWJWE010000006">
    <property type="protein sequence ID" value="KAK6632969.1"/>
    <property type="molecule type" value="Genomic_DNA"/>
</dbReference>
<comment type="caution">
    <text evidence="2">The sequence shown here is derived from an EMBL/GenBank/DDBJ whole genome shotgun (WGS) entry which is preliminary data.</text>
</comment>
<proteinExistence type="predicted"/>
<dbReference type="AlphaFoldDB" id="A0AAN8S6G8"/>
<protein>
    <submittedName>
        <fullName evidence="2">Uncharacterized protein</fullName>
    </submittedName>
</protein>
<feature type="region of interest" description="Disordered" evidence="1">
    <location>
        <begin position="1"/>
        <end position="41"/>
    </location>
</feature>